<keyword evidence="3" id="KW-1185">Reference proteome</keyword>
<proteinExistence type="predicted"/>
<organism evidence="2 3">
    <name type="scientific">Liparis tanakae</name>
    <name type="common">Tanaka's snailfish</name>
    <dbReference type="NCBI Taxonomy" id="230148"/>
    <lineage>
        <taxon>Eukaryota</taxon>
        <taxon>Metazoa</taxon>
        <taxon>Chordata</taxon>
        <taxon>Craniata</taxon>
        <taxon>Vertebrata</taxon>
        <taxon>Euteleostomi</taxon>
        <taxon>Actinopterygii</taxon>
        <taxon>Neopterygii</taxon>
        <taxon>Teleostei</taxon>
        <taxon>Neoteleostei</taxon>
        <taxon>Acanthomorphata</taxon>
        <taxon>Eupercaria</taxon>
        <taxon>Perciformes</taxon>
        <taxon>Cottioidei</taxon>
        <taxon>Cottales</taxon>
        <taxon>Liparidae</taxon>
        <taxon>Liparis</taxon>
    </lineage>
</organism>
<evidence type="ECO:0000256" key="1">
    <source>
        <dbReference type="SAM" id="MobiDB-lite"/>
    </source>
</evidence>
<gene>
    <name evidence="2" type="ORF">EYF80_043397</name>
</gene>
<feature type="region of interest" description="Disordered" evidence="1">
    <location>
        <begin position="82"/>
        <end position="121"/>
    </location>
</feature>
<feature type="compositionally biased region" description="Basic and acidic residues" evidence="1">
    <location>
        <begin position="82"/>
        <end position="94"/>
    </location>
</feature>
<comment type="caution">
    <text evidence="2">The sequence shown here is derived from an EMBL/GenBank/DDBJ whole genome shotgun (WGS) entry which is preliminary data.</text>
</comment>
<name>A0A4Z2FYL9_9TELE</name>
<dbReference type="Proteomes" id="UP000314294">
    <property type="component" value="Unassembled WGS sequence"/>
</dbReference>
<evidence type="ECO:0000313" key="2">
    <source>
        <dbReference type="EMBL" id="TNN46398.1"/>
    </source>
</evidence>
<reference evidence="2 3" key="1">
    <citation type="submission" date="2019-03" db="EMBL/GenBank/DDBJ databases">
        <title>First draft genome of Liparis tanakae, snailfish: a comprehensive survey of snailfish specific genes.</title>
        <authorList>
            <person name="Kim W."/>
            <person name="Song I."/>
            <person name="Jeong J.-H."/>
            <person name="Kim D."/>
            <person name="Kim S."/>
            <person name="Ryu S."/>
            <person name="Song J.Y."/>
            <person name="Lee S.K."/>
        </authorList>
    </citation>
    <scope>NUCLEOTIDE SEQUENCE [LARGE SCALE GENOMIC DNA]</scope>
    <source>
        <tissue evidence="2">Muscle</tissue>
    </source>
</reference>
<sequence>MVVFPMPRGDHVSTLGPCRQNDVPTNLVFAFRIFINIQSKLENQSKWQSVAGARRRDDGFISASEENSAFLDSGTVEFKSFDQKARRDLRPSRDQDEDERQQEEEQKKRKRGCPLSHNESL</sequence>
<evidence type="ECO:0000313" key="3">
    <source>
        <dbReference type="Proteomes" id="UP000314294"/>
    </source>
</evidence>
<protein>
    <submittedName>
        <fullName evidence="2">Uncharacterized protein</fullName>
    </submittedName>
</protein>
<dbReference type="EMBL" id="SRLO01000790">
    <property type="protein sequence ID" value="TNN46398.1"/>
    <property type="molecule type" value="Genomic_DNA"/>
</dbReference>
<dbReference type="AlphaFoldDB" id="A0A4Z2FYL9"/>
<accession>A0A4Z2FYL9</accession>